<dbReference type="EMBL" id="CP074691">
    <property type="protein sequence ID" value="QVL36827.1"/>
    <property type="molecule type" value="Genomic_DNA"/>
</dbReference>
<name>A0ACD1DXS3_9BACT</name>
<gene>
    <name evidence="1" type="ORF">KIH16_03330</name>
</gene>
<keyword evidence="2" id="KW-1185">Reference proteome</keyword>
<dbReference type="Proteomes" id="UP000682204">
    <property type="component" value="Chromosome"/>
</dbReference>
<protein>
    <submittedName>
        <fullName evidence="1">AAA family ATPase</fullName>
    </submittedName>
</protein>
<proteinExistence type="predicted"/>
<accession>A0ACD1DXS3</accession>
<evidence type="ECO:0000313" key="1">
    <source>
        <dbReference type="EMBL" id="QVL36827.1"/>
    </source>
</evidence>
<reference evidence="1" key="1">
    <citation type="submission" date="2021-05" db="EMBL/GenBank/DDBJ databases">
        <title>An isolated secondary fermenter in methanogenic hydrocarbon-degrading communities.</title>
        <authorList>
            <person name="Liu Y.-F."/>
            <person name="Liu Z.-l."/>
        </authorList>
    </citation>
    <scope>NUCLEOTIDE SEQUENCE</scope>
    <source>
        <strain evidence="1">L-13</strain>
    </source>
</reference>
<evidence type="ECO:0000313" key="2">
    <source>
        <dbReference type="Proteomes" id="UP000682204"/>
    </source>
</evidence>
<sequence>MIRSVALKNFKSLVDFELKMERFTCLIGLNGSGKSTVLQAMDFIRQMMEGDMERWLQYRHWEGGDLLSRLSPEKRSRSTLFCRVSVDTDNNESGSGRDELTWEGTFNPAKNYLRCTSETVMDAKKNLLLQVKDGRYHLGDGSFRKIEFDYQGSLLSGLNESTLKEHRSLQELRAQLRKIRSLDLLSPLQMRERAREARAVGLGGEGLSAFIHGLSPREKEELLNLLRRFYPKITGFHTRSIRSGWKNLLFNERYGGAASPASVHLETEARHINDGTLRLMAILSHLVGEERCLLLDEIENGINSEMMKQLIDELVRSRQQVVVTTHSPVALNYLDDETAKRSVFLLFRDGWGETKAVRFFDLPGVSTKLGVLGPGEVLLDSSLESLVASRADL</sequence>
<organism evidence="1 2">
    <name type="scientific">Aminirod propionatiphilus</name>
    <dbReference type="NCBI Taxonomy" id="3415223"/>
    <lineage>
        <taxon>Bacteria</taxon>
        <taxon>Thermotogati</taxon>
        <taxon>Synergistota</taxon>
        <taxon>Synergistia</taxon>
        <taxon>Synergistales</taxon>
        <taxon>Aminiphilaceae</taxon>
        <taxon>Aminirod</taxon>
    </lineage>
</organism>